<keyword evidence="4 8" id="KW-0812">Transmembrane</keyword>
<feature type="transmembrane region" description="Helical" evidence="8">
    <location>
        <begin position="203"/>
        <end position="225"/>
    </location>
</feature>
<evidence type="ECO:0000256" key="6">
    <source>
        <dbReference type="ARBA" id="ARBA00023034"/>
    </source>
</evidence>
<evidence type="ECO:0000259" key="9">
    <source>
        <dbReference type="Pfam" id="PF10277"/>
    </source>
</evidence>
<evidence type="ECO:0000256" key="3">
    <source>
        <dbReference type="ARBA" id="ARBA00022502"/>
    </source>
</evidence>
<dbReference type="InterPro" id="IPR019402">
    <property type="entry name" value="CWH43_N"/>
</dbReference>
<evidence type="ECO:0000256" key="7">
    <source>
        <dbReference type="ARBA" id="ARBA00023136"/>
    </source>
</evidence>
<name>A0ABM1S0Z3_LIMPO</name>
<evidence type="ECO:0000256" key="8">
    <source>
        <dbReference type="SAM" id="Phobius"/>
    </source>
</evidence>
<feature type="transmembrane region" description="Helical" evidence="8">
    <location>
        <begin position="173"/>
        <end position="191"/>
    </location>
</feature>
<feature type="domain" description="CWH43-like N-terminal" evidence="9">
    <location>
        <begin position="9"/>
        <end position="229"/>
    </location>
</feature>
<dbReference type="Proteomes" id="UP000694941">
    <property type="component" value="Unplaced"/>
</dbReference>
<keyword evidence="3" id="KW-0337">GPI-anchor biosynthesis</keyword>
<dbReference type="RefSeq" id="XP_022237298.1">
    <property type="nucleotide sequence ID" value="XM_022381590.1"/>
</dbReference>
<keyword evidence="5 8" id="KW-1133">Transmembrane helix</keyword>
<protein>
    <submittedName>
        <fullName evidence="11">Post-GPI attachment to proteins factor 2-like isoform X1</fullName>
    </submittedName>
</protein>
<dbReference type="PANTHER" id="PTHR12892:SF11">
    <property type="entry name" value="POST-GPI ATTACHMENT TO PROTEINS FACTOR 2"/>
    <property type="match status" value="1"/>
</dbReference>
<keyword evidence="10" id="KW-1185">Reference proteome</keyword>
<dbReference type="GeneID" id="106478028"/>
<evidence type="ECO:0000313" key="10">
    <source>
        <dbReference type="Proteomes" id="UP000694941"/>
    </source>
</evidence>
<comment type="similarity">
    <text evidence="2">Belongs to the PGAP2 family.</text>
</comment>
<organism evidence="10 11">
    <name type="scientific">Limulus polyphemus</name>
    <name type="common">Atlantic horseshoe crab</name>
    <dbReference type="NCBI Taxonomy" id="6850"/>
    <lineage>
        <taxon>Eukaryota</taxon>
        <taxon>Metazoa</taxon>
        <taxon>Ecdysozoa</taxon>
        <taxon>Arthropoda</taxon>
        <taxon>Chelicerata</taxon>
        <taxon>Merostomata</taxon>
        <taxon>Xiphosura</taxon>
        <taxon>Limulidae</taxon>
        <taxon>Limulus</taxon>
    </lineage>
</organism>
<comment type="subcellular location">
    <subcellularLocation>
        <location evidence="1">Golgi apparatus membrane</location>
        <topology evidence="1">Multi-pass membrane protein</topology>
    </subcellularLocation>
</comment>
<gene>
    <name evidence="11" type="primary">LOC106478028</name>
</gene>
<keyword evidence="6" id="KW-0333">Golgi apparatus</keyword>
<dbReference type="InterPro" id="IPR039545">
    <property type="entry name" value="PGAP2"/>
</dbReference>
<evidence type="ECO:0000256" key="2">
    <source>
        <dbReference type="ARBA" id="ARBA00007414"/>
    </source>
</evidence>
<feature type="transmembrane region" description="Helical" evidence="8">
    <location>
        <begin position="12"/>
        <end position="32"/>
    </location>
</feature>
<feature type="transmembrane region" description="Helical" evidence="8">
    <location>
        <begin position="97"/>
        <end position="122"/>
    </location>
</feature>
<reference evidence="11" key="1">
    <citation type="submission" date="2025-08" db="UniProtKB">
        <authorList>
            <consortium name="RefSeq"/>
        </authorList>
    </citation>
    <scope>IDENTIFICATION</scope>
    <source>
        <tissue evidence="11">Muscle</tissue>
    </source>
</reference>
<accession>A0ABM1S0Z3</accession>
<evidence type="ECO:0000256" key="1">
    <source>
        <dbReference type="ARBA" id="ARBA00004653"/>
    </source>
</evidence>
<evidence type="ECO:0000313" key="11">
    <source>
        <dbReference type="RefSeq" id="XP_022237298.1"/>
    </source>
</evidence>
<feature type="transmembrane region" description="Helical" evidence="8">
    <location>
        <begin position="134"/>
        <end position="152"/>
    </location>
</feature>
<proteinExistence type="inferred from homology"/>
<sequence length="246" mass="28251">MGSLVFAFRKLAVITVSLPLFSFLFCILWSLLYNFKSSTATHCHVPNYLPSISSAIGGFKPQMYVWQVGIGLHATPRFLIVAMYCSFYKEGLHKEKLWQRLGILTSVLHAVENICLIGLTYVSSSDNHTAHVKLFVTFVLSSCFYMFLSCILPRYTFRRKLTLLEQKSLKTKLVLTTMNVTALLGACYFFMRHNWYCEAGVYTLFAFCEYIVVLTNMGFHATAYWDFSDYQLVVHSVKINAKKKVR</sequence>
<dbReference type="PANTHER" id="PTHR12892">
    <property type="entry name" value="FGF RECEPTOR ACTIVATING PROTEIN 1"/>
    <property type="match status" value="1"/>
</dbReference>
<evidence type="ECO:0000256" key="5">
    <source>
        <dbReference type="ARBA" id="ARBA00022989"/>
    </source>
</evidence>
<feature type="transmembrane region" description="Helical" evidence="8">
    <location>
        <begin position="64"/>
        <end position="85"/>
    </location>
</feature>
<dbReference type="Pfam" id="PF10277">
    <property type="entry name" value="Frag1"/>
    <property type="match status" value="1"/>
</dbReference>
<evidence type="ECO:0000256" key="4">
    <source>
        <dbReference type="ARBA" id="ARBA00022692"/>
    </source>
</evidence>
<keyword evidence="7 8" id="KW-0472">Membrane</keyword>